<evidence type="ECO:0000313" key="2">
    <source>
        <dbReference type="EMBL" id="TRA95282.1"/>
    </source>
</evidence>
<gene>
    <name evidence="2" type="ORF">EXN68_25830</name>
</gene>
<name>A0A546X3F3_RHIRH</name>
<organism evidence="2 3">
    <name type="scientific">Rhizobium rhizogenes</name>
    <name type="common">Agrobacterium rhizogenes</name>
    <dbReference type="NCBI Taxonomy" id="359"/>
    <lineage>
        <taxon>Bacteria</taxon>
        <taxon>Pseudomonadati</taxon>
        <taxon>Pseudomonadota</taxon>
        <taxon>Alphaproteobacteria</taxon>
        <taxon>Hyphomicrobiales</taxon>
        <taxon>Rhizobiaceae</taxon>
        <taxon>Rhizobium/Agrobacterium group</taxon>
        <taxon>Rhizobium</taxon>
    </lineage>
</organism>
<dbReference type="InterPro" id="IPR011576">
    <property type="entry name" value="Pyridox_Oxase_N"/>
</dbReference>
<comment type="caution">
    <text evidence="2">The sequence shown here is derived from an EMBL/GenBank/DDBJ whole genome shotgun (WGS) entry which is preliminary data.</text>
</comment>
<proteinExistence type="predicted"/>
<dbReference type="AlphaFoldDB" id="A0A546X3F3"/>
<dbReference type="OrthoDB" id="7867371at2"/>
<reference evidence="2 3" key="1">
    <citation type="journal article" date="2019" name="Appl. Microbiol. Biotechnol.">
        <title>Differential efficiency of wild type rhizogenic strains for rol gene transformation of plants.</title>
        <authorList>
            <person name="Desmet S."/>
            <person name="De Keyser E."/>
            <person name="Van Vaerenbergh J."/>
            <person name="Baeyen S."/>
            <person name="Van Huylenbroeck J."/>
            <person name="Geelen D."/>
            <person name="Dhooghe E."/>
        </authorList>
    </citation>
    <scope>NUCLEOTIDE SEQUENCE [LARGE SCALE GENOMIC DNA]</scope>
    <source>
        <strain evidence="2 3">GBBC3284</strain>
    </source>
</reference>
<dbReference type="PANTHER" id="PTHR40660">
    <property type="entry name" value="5'-PHOSPHATE OXIDASE PUTATIVE DOMAIN-CONTAINING PROTEIN-RELATED"/>
    <property type="match status" value="1"/>
</dbReference>
<evidence type="ECO:0000259" key="1">
    <source>
        <dbReference type="Pfam" id="PF01243"/>
    </source>
</evidence>
<dbReference type="Pfam" id="PF01243">
    <property type="entry name" value="PNPOx_N"/>
    <property type="match status" value="1"/>
</dbReference>
<dbReference type="SUPFAM" id="SSF50475">
    <property type="entry name" value="FMN-binding split barrel"/>
    <property type="match status" value="1"/>
</dbReference>
<protein>
    <submittedName>
        <fullName evidence="2">Pyridoxamine 5'-phosphate oxidase family protein</fullName>
    </submittedName>
</protein>
<dbReference type="PANTHER" id="PTHR40660:SF1">
    <property type="entry name" value="5'-PHOSPHATE OXIDASE PUTATIVE DOMAIN-CONTAINING PROTEIN-RELATED"/>
    <property type="match status" value="1"/>
</dbReference>
<evidence type="ECO:0000313" key="3">
    <source>
        <dbReference type="Proteomes" id="UP000315434"/>
    </source>
</evidence>
<dbReference type="InterPro" id="IPR012349">
    <property type="entry name" value="Split_barrel_FMN-bd"/>
</dbReference>
<accession>A0A546X3F3</accession>
<sequence length="225" mass="25764">MGRNRNHPQGLYDLLRDTKDRHSAKQFTNAGLRKPLDLKLSQRSRCTFSVTQGTVKATRDGGQFFHSPHAILQARVNKMITFEMRTLIERNSIGLVATVTPDGKPAVSPKGTCVVIDATTIIFGDIRSPNTVRNIKRNPDVEIVYVDVFSRKACRLAGKARYIEKYSTEFNNHISHFLKWESLYSRIKGIVFVTLHEAKLLHSPIYDDGTEEDHIRADWIRYYQC</sequence>
<feature type="domain" description="Pyridoxamine 5'-phosphate oxidase N-terminal" evidence="1">
    <location>
        <begin position="83"/>
        <end position="180"/>
    </location>
</feature>
<dbReference type="Proteomes" id="UP000315434">
    <property type="component" value="Unassembled WGS sequence"/>
</dbReference>
<dbReference type="Gene3D" id="2.30.110.10">
    <property type="entry name" value="Electron Transport, Fmn-binding Protein, Chain A"/>
    <property type="match status" value="1"/>
</dbReference>
<dbReference type="EMBL" id="SGNY01000013">
    <property type="protein sequence ID" value="TRA95282.1"/>
    <property type="molecule type" value="Genomic_DNA"/>
</dbReference>